<dbReference type="Proteomes" id="UP000225379">
    <property type="component" value="Unassembled WGS sequence"/>
</dbReference>
<evidence type="ECO:0000256" key="1">
    <source>
        <dbReference type="SAM" id="MobiDB-lite"/>
    </source>
</evidence>
<feature type="region of interest" description="Disordered" evidence="1">
    <location>
        <begin position="35"/>
        <end position="64"/>
    </location>
</feature>
<dbReference type="RefSeq" id="WP_098738615.1">
    <property type="nucleotide sequence ID" value="NZ_PDKW01000042.1"/>
</dbReference>
<gene>
    <name evidence="2" type="ORF">CRT60_21860</name>
</gene>
<dbReference type="AlphaFoldDB" id="A0A2B8BD93"/>
<dbReference type="EMBL" id="PDKW01000042">
    <property type="protein sequence ID" value="PGH55901.1"/>
    <property type="molecule type" value="Genomic_DNA"/>
</dbReference>
<name>A0A2B8BD93_9PROT</name>
<feature type="compositionally biased region" description="Low complexity" evidence="1">
    <location>
        <begin position="46"/>
        <end position="64"/>
    </location>
</feature>
<keyword evidence="3" id="KW-1185">Reference proteome</keyword>
<organism evidence="2 3">
    <name type="scientific">Azospirillum palustre</name>
    <dbReference type="NCBI Taxonomy" id="2044885"/>
    <lineage>
        <taxon>Bacteria</taxon>
        <taxon>Pseudomonadati</taxon>
        <taxon>Pseudomonadota</taxon>
        <taxon>Alphaproteobacteria</taxon>
        <taxon>Rhodospirillales</taxon>
        <taxon>Azospirillaceae</taxon>
        <taxon>Azospirillum</taxon>
    </lineage>
</organism>
<evidence type="ECO:0000313" key="3">
    <source>
        <dbReference type="Proteomes" id="UP000225379"/>
    </source>
</evidence>
<reference evidence="3" key="1">
    <citation type="submission" date="2017-10" db="EMBL/GenBank/DDBJ databases">
        <authorList>
            <person name="Kravchenko I.K."/>
            <person name="Grouzdev D.S."/>
        </authorList>
    </citation>
    <scope>NUCLEOTIDE SEQUENCE [LARGE SCALE GENOMIC DNA]</scope>
    <source>
        <strain evidence="3">B2</strain>
    </source>
</reference>
<proteinExistence type="predicted"/>
<dbReference type="OrthoDB" id="9934112at2"/>
<protein>
    <submittedName>
        <fullName evidence="2">Uncharacterized protein</fullName>
    </submittedName>
</protein>
<evidence type="ECO:0000313" key="2">
    <source>
        <dbReference type="EMBL" id="PGH55901.1"/>
    </source>
</evidence>
<sequence>MAINATSSPCLRCGIGPGRAHIDGCPLDTLLEAVTPRAGGPLPSRPTGAPQGDDPAPAASTMPR</sequence>
<comment type="caution">
    <text evidence="2">The sequence shown here is derived from an EMBL/GenBank/DDBJ whole genome shotgun (WGS) entry which is preliminary data.</text>
</comment>
<accession>A0A2B8BD93</accession>